<keyword evidence="4 7" id="KW-0378">Hydrolase</keyword>
<evidence type="ECO:0000256" key="2">
    <source>
        <dbReference type="ARBA" id="ARBA00012175"/>
    </source>
</evidence>
<dbReference type="SUPFAM" id="SSF56420">
    <property type="entry name" value="Peptide deformylase"/>
    <property type="match status" value="2"/>
</dbReference>
<evidence type="ECO:0000256" key="7">
    <source>
        <dbReference type="RuleBase" id="RU362111"/>
    </source>
</evidence>
<comment type="caution">
    <text evidence="8">The sequence shown here is derived from an EMBL/GenBank/DDBJ whole genome shotgun (WGS) entry which is preliminary data.</text>
</comment>
<dbReference type="PANTHER" id="PTHR10458">
    <property type="entry name" value="PEPTIDE DEFORMYLASE"/>
    <property type="match status" value="1"/>
</dbReference>
<protein>
    <recommendedName>
        <fullName evidence="2 7">Peptide deformylase</fullName>
        <ecNumber evidence="2 7">3.5.1.88</ecNumber>
    </recommendedName>
</protein>
<dbReference type="EMBL" id="RXIC02000021">
    <property type="protein sequence ID" value="KAB1218678.1"/>
    <property type="molecule type" value="Genomic_DNA"/>
</dbReference>
<accession>A0A6A1W4M4</accession>
<proteinExistence type="inferred from homology"/>
<name>A0A6A1W4M4_9ROSI</name>
<keyword evidence="7" id="KW-0809">Transit peptide</keyword>
<evidence type="ECO:0000313" key="9">
    <source>
        <dbReference type="Proteomes" id="UP000516437"/>
    </source>
</evidence>
<organism evidence="8 9">
    <name type="scientific">Morella rubra</name>
    <name type="common">Chinese bayberry</name>
    <dbReference type="NCBI Taxonomy" id="262757"/>
    <lineage>
        <taxon>Eukaryota</taxon>
        <taxon>Viridiplantae</taxon>
        <taxon>Streptophyta</taxon>
        <taxon>Embryophyta</taxon>
        <taxon>Tracheophyta</taxon>
        <taxon>Spermatophyta</taxon>
        <taxon>Magnoliopsida</taxon>
        <taxon>eudicotyledons</taxon>
        <taxon>Gunneridae</taxon>
        <taxon>Pentapetalae</taxon>
        <taxon>rosids</taxon>
        <taxon>fabids</taxon>
        <taxon>Fagales</taxon>
        <taxon>Myricaceae</taxon>
        <taxon>Morella</taxon>
    </lineage>
</organism>
<keyword evidence="7" id="KW-0150">Chloroplast</keyword>
<dbReference type="PRINTS" id="PR01576">
    <property type="entry name" value="PDEFORMYLASE"/>
</dbReference>
<dbReference type="GO" id="GO:0005739">
    <property type="term" value="C:mitochondrion"/>
    <property type="evidence" value="ECO:0007669"/>
    <property type="project" value="UniProtKB-ARBA"/>
</dbReference>
<dbReference type="Proteomes" id="UP000516437">
    <property type="component" value="Chromosome 3"/>
</dbReference>
<dbReference type="FunFam" id="3.90.45.10:FF:000003">
    <property type="entry name" value="Peptide deformylase"/>
    <property type="match status" value="1"/>
</dbReference>
<dbReference type="GO" id="GO:0046872">
    <property type="term" value="F:metal ion binding"/>
    <property type="evidence" value="ECO:0007669"/>
    <property type="project" value="UniProtKB-KW"/>
</dbReference>
<dbReference type="EC" id="3.5.1.88" evidence="2 7"/>
<dbReference type="InterPro" id="IPR023635">
    <property type="entry name" value="Peptide_deformylase"/>
</dbReference>
<gene>
    <name evidence="8" type="ORF">CJ030_MR3G026558</name>
</gene>
<evidence type="ECO:0000256" key="5">
    <source>
        <dbReference type="ARBA" id="ARBA00022917"/>
    </source>
</evidence>
<dbReference type="GO" id="GO:0009507">
    <property type="term" value="C:chloroplast"/>
    <property type="evidence" value="ECO:0007669"/>
    <property type="project" value="UniProtKB-SubCell"/>
</dbReference>
<sequence>MEALQRYSFRLRPISLADECLKLVTHRPTFRQVRTLILIPVSLNPHPHFNITFTSRRPHSSSSTLIARAGWFPGLGEKKKMVLPDIVKAGDPVLHEQAREVEVEEIGSERIQKIIDDMIKVMRKAPGVGLAAPQIGIPLRKRKFVHMAGWFPGLGEKKKMVLPDIVKAGDPVLHEQAREVEVEEIGSERIQKIIDDMIKIIVLEDTKEYISYAPKEETKAQDRKPFDLLVILNPKLKKKSNRTALFFEGCLSVDGFRAAVERYLDVEVTGLDRYGQPIKIDASGWQARILQHECDHLDGTLYVDKMISKTFRTVENLDLPLADGCPKLGVR</sequence>
<keyword evidence="9" id="KW-1185">Reference proteome</keyword>
<dbReference type="InterPro" id="IPR036821">
    <property type="entry name" value="Peptide_deformylase_sf"/>
</dbReference>
<evidence type="ECO:0000313" key="8">
    <source>
        <dbReference type="EMBL" id="KAB1218678.1"/>
    </source>
</evidence>
<dbReference type="CDD" id="cd00487">
    <property type="entry name" value="Pep_deformylase"/>
    <property type="match status" value="1"/>
</dbReference>
<evidence type="ECO:0000256" key="1">
    <source>
        <dbReference type="ARBA" id="ARBA00010759"/>
    </source>
</evidence>
<keyword evidence="5 7" id="KW-0648">Protein biosynthesis</keyword>
<dbReference type="HAMAP" id="MF_00163">
    <property type="entry name" value="Pep_deformylase"/>
    <property type="match status" value="1"/>
</dbReference>
<keyword evidence="7" id="KW-0934">Plastid</keyword>
<comment type="subcellular location">
    <subcellularLocation>
        <location evidence="7">Plastid</location>
        <location evidence="7">Chloroplast</location>
    </subcellularLocation>
</comment>
<dbReference type="Gene3D" id="3.90.45.10">
    <property type="entry name" value="Peptide deformylase"/>
    <property type="match status" value="3"/>
</dbReference>
<reference evidence="8 9" key="1">
    <citation type="journal article" date="2019" name="Plant Biotechnol. J.">
        <title>The red bayberry genome and genetic basis of sex determination.</title>
        <authorList>
            <person name="Jia H.M."/>
            <person name="Jia H.J."/>
            <person name="Cai Q.L."/>
            <person name="Wang Y."/>
            <person name="Zhao H.B."/>
            <person name="Yang W.F."/>
            <person name="Wang G.Y."/>
            <person name="Li Y.H."/>
            <person name="Zhan D.L."/>
            <person name="Shen Y.T."/>
            <person name="Niu Q.F."/>
            <person name="Chang L."/>
            <person name="Qiu J."/>
            <person name="Zhao L."/>
            <person name="Xie H.B."/>
            <person name="Fu W.Y."/>
            <person name="Jin J."/>
            <person name="Li X.W."/>
            <person name="Jiao Y."/>
            <person name="Zhou C.C."/>
            <person name="Tu T."/>
            <person name="Chai C.Y."/>
            <person name="Gao J.L."/>
            <person name="Fan L.J."/>
            <person name="van de Weg E."/>
            <person name="Wang J.Y."/>
            <person name="Gao Z.S."/>
        </authorList>
    </citation>
    <scope>NUCLEOTIDE SEQUENCE [LARGE SCALE GENOMIC DNA]</scope>
    <source>
        <tissue evidence="8">Leaves</tissue>
    </source>
</reference>
<dbReference type="AlphaFoldDB" id="A0A6A1W4M4"/>
<dbReference type="OrthoDB" id="276063at2759"/>
<keyword evidence="3 7" id="KW-0479">Metal-binding</keyword>
<comment type="function">
    <text evidence="6 7">Removes the formyl group from the N-terminal Met of newly synthesized proteins.</text>
</comment>
<comment type="similarity">
    <text evidence="1 7">Belongs to the polypeptide deformylase family.</text>
</comment>
<evidence type="ECO:0000256" key="4">
    <source>
        <dbReference type="ARBA" id="ARBA00022801"/>
    </source>
</evidence>
<comment type="catalytic activity">
    <reaction evidence="7">
        <text>N-terminal N-formyl-L-methionyl-[peptide] + H2O = N-terminal L-methionyl-[peptide] + formate</text>
        <dbReference type="Rhea" id="RHEA:24420"/>
        <dbReference type="Rhea" id="RHEA-COMP:10639"/>
        <dbReference type="Rhea" id="RHEA-COMP:10640"/>
        <dbReference type="ChEBI" id="CHEBI:15377"/>
        <dbReference type="ChEBI" id="CHEBI:15740"/>
        <dbReference type="ChEBI" id="CHEBI:49298"/>
        <dbReference type="ChEBI" id="CHEBI:64731"/>
        <dbReference type="EC" id="3.5.1.88"/>
    </reaction>
</comment>
<dbReference type="PANTHER" id="PTHR10458:SF2">
    <property type="entry name" value="PEPTIDE DEFORMYLASE, MITOCHONDRIAL"/>
    <property type="match status" value="1"/>
</dbReference>
<dbReference type="GO" id="GO:0042586">
    <property type="term" value="F:peptide deformylase activity"/>
    <property type="evidence" value="ECO:0007669"/>
    <property type="project" value="UniProtKB-EC"/>
</dbReference>
<evidence type="ECO:0000256" key="3">
    <source>
        <dbReference type="ARBA" id="ARBA00022723"/>
    </source>
</evidence>
<dbReference type="GO" id="GO:0006412">
    <property type="term" value="P:translation"/>
    <property type="evidence" value="ECO:0007669"/>
    <property type="project" value="UniProtKB-KW"/>
</dbReference>
<evidence type="ECO:0000256" key="6">
    <source>
        <dbReference type="ARBA" id="ARBA00037114"/>
    </source>
</evidence>
<dbReference type="Pfam" id="PF01327">
    <property type="entry name" value="Pep_deformylase"/>
    <property type="match status" value="2"/>
</dbReference>